<name>A0A8S5UG60_9CAUD</name>
<evidence type="ECO:0000313" key="1">
    <source>
        <dbReference type="EMBL" id="DAF93411.1"/>
    </source>
</evidence>
<proteinExistence type="predicted"/>
<sequence>MPILTLDEFYEKRSGDRSPMLDFYWYCVELPFGLDPSYVETVSLPLPSINMKPVFMGAKFRQFPGFRELSAFDVTFYEDVAMRTHHWIVDWQNRIMDPDNGTYYLPGNYKRNMKFALTDGRTTDTPVMTVELINTWPTTTSAIELQNAGGQPLKVQQNFALDDIAYS</sequence>
<protein>
    <submittedName>
        <fullName evidence="1">Baseplate wedge protein</fullName>
    </submittedName>
</protein>
<reference evidence="1" key="1">
    <citation type="journal article" date="2021" name="Proc. Natl. Acad. Sci. U.S.A.">
        <title>A Catalog of Tens of Thousands of Viruses from Human Metagenomes Reveals Hidden Associations with Chronic Diseases.</title>
        <authorList>
            <person name="Tisza M.J."/>
            <person name="Buck C.B."/>
        </authorList>
    </citation>
    <scope>NUCLEOTIDE SEQUENCE</scope>
    <source>
        <strain evidence="1">Ctshb19</strain>
    </source>
</reference>
<organism evidence="1">
    <name type="scientific">Myoviridae sp. ctshb19</name>
    <dbReference type="NCBI Taxonomy" id="2825194"/>
    <lineage>
        <taxon>Viruses</taxon>
        <taxon>Duplodnaviria</taxon>
        <taxon>Heunggongvirae</taxon>
        <taxon>Uroviricota</taxon>
        <taxon>Caudoviricetes</taxon>
    </lineage>
</organism>
<dbReference type="EMBL" id="BK016086">
    <property type="protein sequence ID" value="DAF93411.1"/>
    <property type="molecule type" value="Genomic_DNA"/>
</dbReference>
<accession>A0A8S5UG60</accession>